<comment type="subcellular location">
    <subcellularLocation>
        <location evidence="1">Mitochondrion</location>
    </subcellularLocation>
</comment>
<dbReference type="InterPro" id="IPR052405">
    <property type="entry name" value="Mito_Transl_Release_Factor"/>
</dbReference>
<dbReference type="SUPFAM" id="SSF75620">
    <property type="entry name" value="Release factor"/>
    <property type="match status" value="1"/>
</dbReference>
<dbReference type="PANTHER" id="PTHR46203:SF1">
    <property type="entry name" value="MITOCHONDRIAL TRANSLATION RELEASE FACTOR IN RESCUE"/>
    <property type="match status" value="1"/>
</dbReference>
<organism evidence="6 7">
    <name type="scientific">Dendroctonus ponderosae</name>
    <name type="common">Mountain pine beetle</name>
    <dbReference type="NCBI Taxonomy" id="77166"/>
    <lineage>
        <taxon>Eukaryota</taxon>
        <taxon>Metazoa</taxon>
        <taxon>Ecdysozoa</taxon>
        <taxon>Arthropoda</taxon>
        <taxon>Hexapoda</taxon>
        <taxon>Insecta</taxon>
        <taxon>Pterygota</taxon>
        <taxon>Neoptera</taxon>
        <taxon>Endopterygota</taxon>
        <taxon>Coleoptera</taxon>
        <taxon>Polyphaga</taxon>
        <taxon>Cucujiformia</taxon>
        <taxon>Curculionidae</taxon>
        <taxon>Scolytinae</taxon>
        <taxon>Dendroctonus</taxon>
    </lineage>
</organism>
<dbReference type="InterPro" id="IPR045853">
    <property type="entry name" value="Pep_chain_release_fac_I_sf"/>
</dbReference>
<proteinExistence type="inferred from homology"/>
<keyword evidence="4" id="KW-0496">Mitochondrion</keyword>
<accession>A0AAR5PXY2</accession>
<evidence type="ECO:0000256" key="4">
    <source>
        <dbReference type="ARBA" id="ARBA00023128"/>
    </source>
</evidence>
<dbReference type="Proteomes" id="UP000019118">
    <property type="component" value="Unassembled WGS sequence"/>
</dbReference>
<keyword evidence="7" id="KW-1185">Reference proteome</keyword>
<evidence type="ECO:0000313" key="7">
    <source>
        <dbReference type="Proteomes" id="UP000019118"/>
    </source>
</evidence>
<feature type="domain" description="Prokaryotic-type class I peptide chain release factors" evidence="5">
    <location>
        <begin position="44"/>
        <end position="139"/>
    </location>
</feature>
<dbReference type="EnsemblMetazoa" id="XM_019910137.1">
    <property type="protein sequence ID" value="XP_019765696.1"/>
    <property type="gene ID" value="LOC109541312"/>
</dbReference>
<dbReference type="InterPro" id="IPR000352">
    <property type="entry name" value="Pep_chain_release_fac_I"/>
</dbReference>
<evidence type="ECO:0000256" key="2">
    <source>
        <dbReference type="ARBA" id="ARBA00010835"/>
    </source>
</evidence>
<evidence type="ECO:0000256" key="1">
    <source>
        <dbReference type="ARBA" id="ARBA00004173"/>
    </source>
</evidence>
<dbReference type="GO" id="GO:0005739">
    <property type="term" value="C:mitochondrion"/>
    <property type="evidence" value="ECO:0007669"/>
    <property type="project" value="UniProtKB-SubCell"/>
</dbReference>
<dbReference type="GO" id="GO:0003747">
    <property type="term" value="F:translation release factor activity"/>
    <property type="evidence" value="ECO:0007669"/>
    <property type="project" value="InterPro"/>
</dbReference>
<evidence type="ECO:0000259" key="5">
    <source>
        <dbReference type="Pfam" id="PF00472"/>
    </source>
</evidence>
<name>A0AAR5PXY2_DENPD</name>
<gene>
    <name evidence="6" type="primary">109541312</name>
</gene>
<reference evidence="6" key="2">
    <citation type="submission" date="2024-08" db="UniProtKB">
        <authorList>
            <consortium name="EnsemblMetazoa"/>
        </authorList>
    </citation>
    <scope>IDENTIFICATION</scope>
</reference>
<dbReference type="Gene3D" id="3.30.160.20">
    <property type="match status" value="1"/>
</dbReference>
<dbReference type="PANTHER" id="PTHR46203">
    <property type="entry name" value="PROBABLE PEPTIDE CHAIN RELEASE FACTOR C12ORF65"/>
    <property type="match status" value="1"/>
</dbReference>
<dbReference type="AlphaFoldDB" id="A0AAR5PXY2"/>
<sequence length="151" mass="17532">MGLHFSRFCICGMNWGCKISYTRSIVRWYSSMRKQIDLTCFPTLDECDLEEQHIRGSGPGGSKISTTCSCVLLKHIPTGLVVKCQETRFLEQNRKRARLNLLTKLDIHLNGENSVQAQTARLQANRKASMDQKKEKIRELKRMWKERENID</sequence>
<reference evidence="7" key="1">
    <citation type="journal article" date="2013" name="Genome Biol.">
        <title>Draft genome of the mountain pine beetle, Dendroctonus ponderosae Hopkins, a major forest pest.</title>
        <authorList>
            <person name="Keeling C.I."/>
            <person name="Yuen M.M."/>
            <person name="Liao N.Y."/>
            <person name="Docking T.R."/>
            <person name="Chan S.K."/>
            <person name="Taylor G.A."/>
            <person name="Palmquist D.L."/>
            <person name="Jackman S.D."/>
            <person name="Nguyen A."/>
            <person name="Li M."/>
            <person name="Henderson H."/>
            <person name="Janes J.K."/>
            <person name="Zhao Y."/>
            <person name="Pandoh P."/>
            <person name="Moore R."/>
            <person name="Sperling F.A."/>
            <person name="Huber D.P."/>
            <person name="Birol I."/>
            <person name="Jones S.J."/>
            <person name="Bohlmann J."/>
        </authorList>
    </citation>
    <scope>NUCLEOTIDE SEQUENCE</scope>
</reference>
<evidence type="ECO:0000313" key="6">
    <source>
        <dbReference type="EnsemblMetazoa" id="XP_019765696.1"/>
    </source>
</evidence>
<protein>
    <recommendedName>
        <fullName evidence="5">Prokaryotic-type class I peptide chain release factors domain-containing protein</fullName>
    </recommendedName>
</protein>
<dbReference type="Pfam" id="PF00472">
    <property type="entry name" value="RF-1"/>
    <property type="match status" value="1"/>
</dbReference>
<keyword evidence="3" id="KW-0809">Transit peptide</keyword>
<evidence type="ECO:0000256" key="3">
    <source>
        <dbReference type="ARBA" id="ARBA00022946"/>
    </source>
</evidence>
<comment type="similarity">
    <text evidence="2">Belongs to the prokaryotic/mitochondrial release factor family.</text>
</comment>